<evidence type="ECO:0000256" key="1">
    <source>
        <dbReference type="ARBA" id="ARBA00004123"/>
    </source>
</evidence>
<dbReference type="PROSITE" id="PS50157">
    <property type="entry name" value="ZINC_FINGER_C2H2_2"/>
    <property type="match status" value="4"/>
</dbReference>
<dbReference type="FunFam" id="3.30.160.60:FF:002343">
    <property type="entry name" value="Zinc finger protein 33A"/>
    <property type="match status" value="1"/>
</dbReference>
<dbReference type="Gene3D" id="3.30.160.60">
    <property type="entry name" value="Classic Zinc Finger"/>
    <property type="match status" value="5"/>
</dbReference>
<sequence>DGSMIFNKTCPSPRPAQGALATQRSTFPLALSQCPEQGVGSSPVGQELPLQGEAPIQKTITKKWGNRSIRDIFPSLLKRAQAECGESAAGMQDPTAHRGIHAQDAIHPRGKLSQRPDLATQQRLPMGQCPQHCIDCDKRFSNPSALNQHQRTHAREQPYRCSDCDKGFIAHLRRHQRTHTGELPHHCAECGKDFAQIAYLRIHQRTHTGERPYRCADCDKGFAQIAHLRIHQRTHSGEERPYSCHDCGKSFSSTDASSAHAHRGRPFQCTDCGKSLHRAYS</sequence>
<dbReference type="GO" id="GO:0001228">
    <property type="term" value="F:DNA-binding transcription activator activity, RNA polymerase II-specific"/>
    <property type="evidence" value="ECO:0007669"/>
    <property type="project" value="TreeGrafter"/>
</dbReference>
<dbReference type="GO" id="GO:0008270">
    <property type="term" value="F:zinc ion binding"/>
    <property type="evidence" value="ECO:0007669"/>
    <property type="project" value="UniProtKB-KW"/>
</dbReference>
<dbReference type="Pfam" id="PF00096">
    <property type="entry name" value="zf-C2H2"/>
    <property type="match status" value="4"/>
</dbReference>
<keyword evidence="10" id="KW-1185">Reference proteome</keyword>
<evidence type="ECO:0000256" key="4">
    <source>
        <dbReference type="ARBA" id="ARBA00022771"/>
    </source>
</evidence>
<dbReference type="PROSITE" id="PS00028">
    <property type="entry name" value="ZINC_FINGER_C2H2_1"/>
    <property type="match status" value="3"/>
</dbReference>
<keyword evidence="3" id="KW-0677">Repeat</keyword>
<reference evidence="9" key="1">
    <citation type="submission" date="2025-08" db="UniProtKB">
        <authorList>
            <consortium name="Ensembl"/>
        </authorList>
    </citation>
    <scope>IDENTIFICATION</scope>
</reference>
<dbReference type="GeneTree" id="ENSGT01150000286939"/>
<dbReference type="GO" id="GO:0000978">
    <property type="term" value="F:RNA polymerase II cis-regulatory region sequence-specific DNA binding"/>
    <property type="evidence" value="ECO:0007669"/>
    <property type="project" value="TreeGrafter"/>
</dbReference>
<dbReference type="PANTHER" id="PTHR24393">
    <property type="entry name" value="ZINC FINGER PROTEIN"/>
    <property type="match status" value="1"/>
</dbReference>
<dbReference type="FunFam" id="3.30.160.60:FF:001270">
    <property type="entry name" value="zinc finger protein 583 isoform X1"/>
    <property type="match status" value="1"/>
</dbReference>
<comment type="subcellular location">
    <subcellularLocation>
        <location evidence="1">Nucleus</location>
    </subcellularLocation>
</comment>
<dbReference type="Ensembl" id="ENSCPBT00000024825.1">
    <property type="protein sequence ID" value="ENSCPBP00000021091.1"/>
    <property type="gene ID" value="ENSCPBG00000015160.1"/>
</dbReference>
<evidence type="ECO:0000256" key="7">
    <source>
        <dbReference type="PROSITE-ProRule" id="PRU00042"/>
    </source>
</evidence>
<dbReference type="PANTHER" id="PTHR24393:SF151">
    <property type="entry name" value="C2H2-TYPE DOMAIN-CONTAINING PROTEIN"/>
    <property type="match status" value="1"/>
</dbReference>
<evidence type="ECO:0000259" key="8">
    <source>
        <dbReference type="PROSITE" id="PS50157"/>
    </source>
</evidence>
<dbReference type="GO" id="GO:0005634">
    <property type="term" value="C:nucleus"/>
    <property type="evidence" value="ECO:0007669"/>
    <property type="project" value="UniProtKB-SubCell"/>
</dbReference>
<keyword evidence="2" id="KW-0479">Metal-binding</keyword>
<keyword evidence="5" id="KW-0862">Zinc</keyword>
<dbReference type="SMART" id="SM00355">
    <property type="entry name" value="ZnF_C2H2"/>
    <property type="match status" value="5"/>
</dbReference>
<dbReference type="AlphaFoldDB" id="A0A8C3HQ47"/>
<evidence type="ECO:0000256" key="5">
    <source>
        <dbReference type="ARBA" id="ARBA00022833"/>
    </source>
</evidence>
<evidence type="ECO:0000313" key="10">
    <source>
        <dbReference type="Proteomes" id="UP000694380"/>
    </source>
</evidence>
<evidence type="ECO:0000256" key="2">
    <source>
        <dbReference type="ARBA" id="ARBA00022723"/>
    </source>
</evidence>
<feature type="domain" description="C2H2-type" evidence="8">
    <location>
        <begin position="159"/>
        <end position="184"/>
    </location>
</feature>
<keyword evidence="6" id="KW-0539">Nucleus</keyword>
<feature type="domain" description="C2H2-type" evidence="8">
    <location>
        <begin position="213"/>
        <end position="240"/>
    </location>
</feature>
<dbReference type="SUPFAM" id="SSF57667">
    <property type="entry name" value="beta-beta-alpha zinc fingers"/>
    <property type="match status" value="3"/>
</dbReference>
<dbReference type="OMA" id="QPHRCTH"/>
<feature type="domain" description="C2H2-type" evidence="8">
    <location>
        <begin position="131"/>
        <end position="158"/>
    </location>
</feature>
<evidence type="ECO:0000256" key="3">
    <source>
        <dbReference type="ARBA" id="ARBA00022737"/>
    </source>
</evidence>
<evidence type="ECO:0000313" key="9">
    <source>
        <dbReference type="Ensembl" id="ENSCPBP00000021091.1"/>
    </source>
</evidence>
<dbReference type="InterPro" id="IPR013087">
    <property type="entry name" value="Znf_C2H2_type"/>
</dbReference>
<reference evidence="9" key="2">
    <citation type="submission" date="2025-09" db="UniProtKB">
        <authorList>
            <consortium name="Ensembl"/>
        </authorList>
    </citation>
    <scope>IDENTIFICATION</scope>
</reference>
<dbReference type="InterPro" id="IPR036236">
    <property type="entry name" value="Znf_C2H2_sf"/>
</dbReference>
<organism evidence="9 10">
    <name type="scientific">Chrysemys picta bellii</name>
    <name type="common">Western painted turtle</name>
    <name type="synonym">Emys bellii</name>
    <dbReference type="NCBI Taxonomy" id="8478"/>
    <lineage>
        <taxon>Eukaryota</taxon>
        <taxon>Metazoa</taxon>
        <taxon>Chordata</taxon>
        <taxon>Craniata</taxon>
        <taxon>Vertebrata</taxon>
        <taxon>Euteleostomi</taxon>
        <taxon>Archelosauria</taxon>
        <taxon>Testudinata</taxon>
        <taxon>Testudines</taxon>
        <taxon>Cryptodira</taxon>
        <taxon>Durocryptodira</taxon>
        <taxon>Testudinoidea</taxon>
        <taxon>Emydidae</taxon>
        <taxon>Chrysemys</taxon>
    </lineage>
</organism>
<proteinExistence type="predicted"/>
<keyword evidence="4 7" id="KW-0863">Zinc-finger</keyword>
<evidence type="ECO:0000256" key="6">
    <source>
        <dbReference type="ARBA" id="ARBA00023242"/>
    </source>
</evidence>
<feature type="domain" description="C2H2-type" evidence="8">
    <location>
        <begin position="185"/>
        <end position="212"/>
    </location>
</feature>
<name>A0A8C3HQ47_CHRPI</name>
<dbReference type="FunFam" id="3.30.160.60:FF:003973">
    <property type="match status" value="1"/>
</dbReference>
<protein>
    <recommendedName>
        <fullName evidence="8">C2H2-type domain-containing protein</fullName>
    </recommendedName>
</protein>
<accession>A0A8C3HQ47</accession>
<dbReference type="Proteomes" id="UP000694380">
    <property type="component" value="Unplaced"/>
</dbReference>